<feature type="compositionally biased region" description="Polar residues" evidence="1">
    <location>
        <begin position="1"/>
        <end position="10"/>
    </location>
</feature>
<accession>A0A1B7N3X8</accession>
<evidence type="ECO:0000256" key="1">
    <source>
        <dbReference type="SAM" id="MobiDB-lite"/>
    </source>
</evidence>
<keyword evidence="3" id="KW-1185">Reference proteome</keyword>
<reference evidence="2 3" key="1">
    <citation type="submission" date="2016-06" db="EMBL/GenBank/DDBJ databases">
        <title>Comparative genomics of the ectomycorrhizal sister species Rhizopogon vinicolor and Rhizopogon vesiculosus (Basidiomycota: Boletales) reveals a divergence of the mating type B locus.</title>
        <authorList>
            <consortium name="DOE Joint Genome Institute"/>
            <person name="Mujic A.B."/>
            <person name="Kuo A."/>
            <person name="Tritt A."/>
            <person name="Lipzen A."/>
            <person name="Chen C."/>
            <person name="Johnson J."/>
            <person name="Sharma A."/>
            <person name="Barry K."/>
            <person name="Grigoriev I.V."/>
            <person name="Spatafora J.W."/>
        </authorList>
    </citation>
    <scope>NUCLEOTIDE SEQUENCE [LARGE SCALE GENOMIC DNA]</scope>
    <source>
        <strain evidence="2 3">AM-OR11-026</strain>
    </source>
</reference>
<dbReference type="EMBL" id="KV448246">
    <property type="protein sequence ID" value="OAX39521.1"/>
    <property type="molecule type" value="Genomic_DNA"/>
</dbReference>
<sequence length="403" mass="43892">MDVNASSQYIFPSAPPQPQNNRGFIPYPGMSIGPMTWIPAYGPQPNATVQVKDESTFQYNEGASIAPAHVPVASSGVGAGDAQNVFQAAPHSVVNIGNATYNQSFINPYSPNPATAAPPQYSFMSSQQYPQAAFPLGQPPIYVVPQQLPFPGQNIYPPQYIDALPAPTVSLPSEATAPSTGPKRRKGRKKDRKLWQLTQISEDADFEPTGEKDRRGIQKFQCLRKGCGKTIMATSYEKHIKTASHRGDTSCFADCPICGRRLSRNDAVKRHLTQCLERRARALAAETSEDSTSLSPMAVPTAPFTYDEHFTYEPTTGTWVPSVSPTYVETMQMAPSADEVTQSSNTTLFMDHLPDVPESSESPETTAEAAANDGLPFTETALFNFLATYQETDLPLDVGLPLY</sequence>
<evidence type="ECO:0000313" key="3">
    <source>
        <dbReference type="Proteomes" id="UP000092154"/>
    </source>
</evidence>
<proteinExistence type="predicted"/>
<dbReference type="Proteomes" id="UP000092154">
    <property type="component" value="Unassembled WGS sequence"/>
</dbReference>
<organism evidence="2 3">
    <name type="scientific">Rhizopogon vinicolor AM-OR11-026</name>
    <dbReference type="NCBI Taxonomy" id="1314800"/>
    <lineage>
        <taxon>Eukaryota</taxon>
        <taxon>Fungi</taxon>
        <taxon>Dikarya</taxon>
        <taxon>Basidiomycota</taxon>
        <taxon>Agaricomycotina</taxon>
        <taxon>Agaricomycetes</taxon>
        <taxon>Agaricomycetidae</taxon>
        <taxon>Boletales</taxon>
        <taxon>Suillineae</taxon>
        <taxon>Rhizopogonaceae</taxon>
        <taxon>Rhizopogon</taxon>
    </lineage>
</organism>
<feature type="region of interest" description="Disordered" evidence="1">
    <location>
        <begin position="1"/>
        <end position="23"/>
    </location>
</feature>
<feature type="region of interest" description="Disordered" evidence="1">
    <location>
        <begin position="171"/>
        <end position="195"/>
    </location>
</feature>
<name>A0A1B7N3X8_9AGAM</name>
<gene>
    <name evidence="2" type="ORF">K503DRAFT_799566</name>
</gene>
<dbReference type="InParanoid" id="A0A1B7N3X8"/>
<protein>
    <submittedName>
        <fullName evidence="2">Uncharacterized protein</fullName>
    </submittedName>
</protein>
<feature type="compositionally biased region" description="Basic residues" evidence="1">
    <location>
        <begin position="182"/>
        <end position="192"/>
    </location>
</feature>
<dbReference type="OrthoDB" id="2669365at2759"/>
<evidence type="ECO:0000313" key="2">
    <source>
        <dbReference type="EMBL" id="OAX39521.1"/>
    </source>
</evidence>
<dbReference type="AlphaFoldDB" id="A0A1B7N3X8"/>